<keyword evidence="3" id="KW-1185">Reference proteome</keyword>
<protein>
    <submittedName>
        <fullName evidence="2">Uncharacterized protein</fullName>
    </submittedName>
</protein>
<comment type="caution">
    <text evidence="2">The sequence shown here is derived from an EMBL/GenBank/DDBJ whole genome shotgun (WGS) entry which is preliminary data.</text>
</comment>
<reference evidence="2 3" key="1">
    <citation type="submission" date="2019-07" db="EMBL/GenBank/DDBJ databases">
        <title>Whole genome shotgun sequence of Reyranella soli NBRC 108950.</title>
        <authorList>
            <person name="Hosoyama A."/>
            <person name="Uohara A."/>
            <person name="Ohji S."/>
            <person name="Ichikawa N."/>
        </authorList>
    </citation>
    <scope>NUCLEOTIDE SEQUENCE [LARGE SCALE GENOMIC DNA]</scope>
    <source>
        <strain evidence="2 3">NBRC 108950</strain>
    </source>
</reference>
<evidence type="ECO:0000256" key="1">
    <source>
        <dbReference type="SAM" id="MobiDB-lite"/>
    </source>
</evidence>
<feature type="region of interest" description="Disordered" evidence="1">
    <location>
        <begin position="1"/>
        <end position="23"/>
    </location>
</feature>
<dbReference type="EMBL" id="BKAJ01000023">
    <property type="protein sequence ID" value="GEP54128.1"/>
    <property type="molecule type" value="Genomic_DNA"/>
</dbReference>
<evidence type="ECO:0000313" key="3">
    <source>
        <dbReference type="Proteomes" id="UP000321058"/>
    </source>
</evidence>
<proteinExistence type="predicted"/>
<gene>
    <name evidence="2" type="ORF">RSO01_12940</name>
</gene>
<organism evidence="2 3">
    <name type="scientific">Reyranella soli</name>
    <dbReference type="NCBI Taxonomy" id="1230389"/>
    <lineage>
        <taxon>Bacteria</taxon>
        <taxon>Pseudomonadati</taxon>
        <taxon>Pseudomonadota</taxon>
        <taxon>Alphaproteobacteria</taxon>
        <taxon>Hyphomicrobiales</taxon>
        <taxon>Reyranellaceae</taxon>
        <taxon>Reyranella</taxon>
    </lineage>
</organism>
<name>A0A512N599_9HYPH</name>
<dbReference type="AlphaFoldDB" id="A0A512N599"/>
<dbReference type="RefSeq" id="WP_147147393.1">
    <property type="nucleotide sequence ID" value="NZ_BKAJ01000023.1"/>
</dbReference>
<dbReference type="OrthoDB" id="9885338at2"/>
<dbReference type="Proteomes" id="UP000321058">
    <property type="component" value="Unassembled WGS sequence"/>
</dbReference>
<accession>A0A512N599</accession>
<evidence type="ECO:0000313" key="2">
    <source>
        <dbReference type="EMBL" id="GEP54128.1"/>
    </source>
</evidence>
<sequence length="114" mass="12211">MSASSGQAVPCRADAPVCTPPPGGLQPSLFVERLEMVGMPASTSFAFNSDGKLAQTVVLFPDSDPELQTGLLQGIHGKPMDEAQRVWRDERRGTIITAVPTDRGTMLVYRPAGR</sequence>